<feature type="transmembrane region" description="Helical" evidence="7">
    <location>
        <begin position="269"/>
        <end position="291"/>
    </location>
</feature>
<proteinExistence type="predicted"/>
<feature type="transmembrane region" description="Helical" evidence="7">
    <location>
        <begin position="90"/>
        <end position="111"/>
    </location>
</feature>
<dbReference type="RefSeq" id="WP_159475253.1">
    <property type="nucleotide sequence ID" value="NZ_BAAATH010000006.1"/>
</dbReference>
<dbReference type="CDD" id="cd06173">
    <property type="entry name" value="MFS_MefA_like"/>
    <property type="match status" value="1"/>
</dbReference>
<dbReference type="SUPFAM" id="SSF103473">
    <property type="entry name" value="MFS general substrate transporter"/>
    <property type="match status" value="1"/>
</dbReference>
<dbReference type="GeneID" id="96639395"/>
<evidence type="ECO:0000313" key="10">
    <source>
        <dbReference type="Proteomes" id="UP000435837"/>
    </source>
</evidence>
<organism evidence="8 10">
    <name type="scientific">Streptomyces caniferus</name>
    <dbReference type="NCBI Taxonomy" id="285557"/>
    <lineage>
        <taxon>Bacteria</taxon>
        <taxon>Bacillati</taxon>
        <taxon>Actinomycetota</taxon>
        <taxon>Actinomycetes</taxon>
        <taxon>Kitasatosporales</taxon>
        <taxon>Streptomycetaceae</taxon>
        <taxon>Streptomyces</taxon>
    </lineage>
</organism>
<evidence type="ECO:0000313" key="9">
    <source>
        <dbReference type="EMBL" id="WUS22035.1"/>
    </source>
</evidence>
<protein>
    <submittedName>
        <fullName evidence="8">MFS transporter</fullName>
    </submittedName>
</protein>
<dbReference type="Proteomes" id="UP000435837">
    <property type="component" value="Unassembled WGS sequence"/>
</dbReference>
<name>A0A640S6V9_9ACTN</name>
<keyword evidence="2" id="KW-0813">Transport</keyword>
<evidence type="ECO:0000256" key="1">
    <source>
        <dbReference type="ARBA" id="ARBA00004651"/>
    </source>
</evidence>
<dbReference type="InterPro" id="IPR036259">
    <property type="entry name" value="MFS_trans_sf"/>
</dbReference>
<accession>A0A640S6V9</accession>
<dbReference type="EMBL" id="CP108473">
    <property type="protein sequence ID" value="WUS22035.1"/>
    <property type="molecule type" value="Genomic_DNA"/>
</dbReference>
<evidence type="ECO:0000256" key="2">
    <source>
        <dbReference type="ARBA" id="ARBA00022448"/>
    </source>
</evidence>
<dbReference type="EMBL" id="BLIN01000003">
    <property type="protein sequence ID" value="GFE06920.1"/>
    <property type="molecule type" value="Genomic_DNA"/>
</dbReference>
<evidence type="ECO:0000256" key="7">
    <source>
        <dbReference type="SAM" id="Phobius"/>
    </source>
</evidence>
<keyword evidence="4 7" id="KW-0812">Transmembrane</keyword>
<dbReference type="PANTHER" id="PTHR23513">
    <property type="entry name" value="INTEGRAL MEMBRANE EFFLUX PROTEIN-RELATED"/>
    <property type="match status" value="1"/>
</dbReference>
<gene>
    <name evidence="9" type="ORF">OG727_06870</name>
    <name evidence="8" type="ORF">Scani_31880</name>
</gene>
<feature type="transmembrane region" description="Helical" evidence="7">
    <location>
        <begin position="240"/>
        <end position="263"/>
    </location>
</feature>
<dbReference type="PANTHER" id="PTHR23513:SF6">
    <property type="entry name" value="MAJOR FACILITATOR SUPERFAMILY ASSOCIATED DOMAIN-CONTAINING PROTEIN"/>
    <property type="match status" value="1"/>
</dbReference>
<keyword evidence="5 7" id="KW-1133">Transmembrane helix</keyword>
<dbReference type="Pfam" id="PF05977">
    <property type="entry name" value="MFS_3"/>
    <property type="match status" value="1"/>
</dbReference>
<feature type="transmembrane region" description="Helical" evidence="7">
    <location>
        <begin position="303"/>
        <end position="321"/>
    </location>
</feature>
<dbReference type="Gene3D" id="1.20.1250.20">
    <property type="entry name" value="MFS general substrate transporter like domains"/>
    <property type="match status" value="1"/>
</dbReference>
<dbReference type="OrthoDB" id="9815525at2"/>
<comment type="subcellular location">
    <subcellularLocation>
        <location evidence="1">Cell membrane</location>
        <topology evidence="1">Multi-pass membrane protein</topology>
    </subcellularLocation>
</comment>
<evidence type="ECO:0000256" key="5">
    <source>
        <dbReference type="ARBA" id="ARBA00022989"/>
    </source>
</evidence>
<evidence type="ECO:0000313" key="8">
    <source>
        <dbReference type="EMBL" id="GFE06920.1"/>
    </source>
</evidence>
<dbReference type="Proteomes" id="UP001432292">
    <property type="component" value="Chromosome"/>
</dbReference>
<feature type="transmembrane region" description="Helical" evidence="7">
    <location>
        <begin position="395"/>
        <end position="415"/>
    </location>
</feature>
<feature type="transmembrane region" description="Helical" evidence="7">
    <location>
        <begin position="327"/>
        <end position="346"/>
    </location>
</feature>
<dbReference type="AlphaFoldDB" id="A0A640S6V9"/>
<feature type="transmembrane region" description="Helical" evidence="7">
    <location>
        <begin position="56"/>
        <end position="78"/>
    </location>
</feature>
<feature type="transmembrane region" description="Helical" evidence="7">
    <location>
        <begin position="367"/>
        <end position="389"/>
    </location>
</feature>
<reference evidence="9" key="2">
    <citation type="submission" date="2022-10" db="EMBL/GenBank/DDBJ databases">
        <title>The complete genomes of actinobacterial strains from the NBC collection.</title>
        <authorList>
            <person name="Joergensen T.S."/>
            <person name="Alvarez Arevalo M."/>
            <person name="Sterndorff E.B."/>
            <person name="Faurdal D."/>
            <person name="Vuksanovic O."/>
            <person name="Mourched A.-S."/>
            <person name="Charusanti P."/>
            <person name="Shaw S."/>
            <person name="Blin K."/>
            <person name="Weber T."/>
        </authorList>
    </citation>
    <scope>NUCLEOTIDE SEQUENCE</scope>
    <source>
        <strain evidence="9">NBC_01256</strain>
    </source>
</reference>
<keyword evidence="6 7" id="KW-0472">Membrane</keyword>
<evidence type="ECO:0000256" key="3">
    <source>
        <dbReference type="ARBA" id="ARBA00022475"/>
    </source>
</evidence>
<evidence type="ECO:0000256" key="6">
    <source>
        <dbReference type="ARBA" id="ARBA00023136"/>
    </source>
</evidence>
<evidence type="ECO:0000256" key="4">
    <source>
        <dbReference type="ARBA" id="ARBA00022692"/>
    </source>
</evidence>
<evidence type="ECO:0000313" key="11">
    <source>
        <dbReference type="Proteomes" id="UP001432292"/>
    </source>
</evidence>
<dbReference type="GO" id="GO:0005886">
    <property type="term" value="C:plasma membrane"/>
    <property type="evidence" value="ECO:0007669"/>
    <property type="project" value="UniProtKB-SubCell"/>
</dbReference>
<reference evidence="8 10" key="1">
    <citation type="submission" date="2019-12" db="EMBL/GenBank/DDBJ databases">
        <title>Whole genome shotgun sequence of Streptomyces caniferus NBRC 15389.</title>
        <authorList>
            <person name="Ichikawa N."/>
            <person name="Kimura A."/>
            <person name="Kitahashi Y."/>
            <person name="Komaki H."/>
            <person name="Tamura T."/>
        </authorList>
    </citation>
    <scope>NUCLEOTIDE SEQUENCE [LARGE SCALE GENOMIC DNA]</scope>
    <source>
        <strain evidence="8 10">NBRC 15389</strain>
    </source>
</reference>
<feature type="transmembrane region" description="Helical" evidence="7">
    <location>
        <begin position="26"/>
        <end position="50"/>
    </location>
</feature>
<feature type="transmembrane region" description="Helical" evidence="7">
    <location>
        <begin position="117"/>
        <end position="137"/>
    </location>
</feature>
<sequence length="429" mass="45450">MTQTAQPRGETAAAPTSLWRNRNFMLLWFGQGAGTLGPRTALIVLPVLALDTLHAGTFQVSLLTSLGWLPYLLFSLPAGVLADRLDQRKIMIFCDVARLLLILSVPLIALAGRLTLWYLYAVVGVSGVLTVLFTVAYRSQLPKLVSASQLVDGNGKLGMCESLAEVAGPGLGGALVGLVGATRTLYANVLTYALSALTLGLIRVPKSEQGPPAGARPVPFRAAMGEGLTFVRKQVILRRLLLCTSVCNFFVTAASSIAVTFLLRDLHASATTVGLVFTLGSVGGLVTGAFARRISARIGSARVIWVSMLLPGPLYFLMPLSQPGWGVFLYAVGLAALSANSTLFNTAALSYRQLVCPRGLLSRVSAVYLWISYGVVPLGSLFGGALATGAGLRPALWVCVLGMWSASLFVVFSPLRRMREVQLPEAAAA</sequence>
<keyword evidence="3" id="KW-1003">Cell membrane</keyword>
<keyword evidence="11" id="KW-1185">Reference proteome</keyword>
<dbReference type="InterPro" id="IPR010290">
    <property type="entry name" value="TM_effector"/>
</dbReference>